<dbReference type="RefSeq" id="WP_007006186.1">
    <property type="nucleotide sequence ID" value="NZ_GG770953.1"/>
</dbReference>
<dbReference type="OrthoDB" id="9785076at2"/>
<dbReference type="SUPFAM" id="SSF53474">
    <property type="entry name" value="alpha/beta-Hydrolases"/>
    <property type="match status" value="1"/>
</dbReference>
<protein>
    <submittedName>
        <fullName evidence="2">Hydrolase, alpha/beta domain protein</fullName>
    </submittedName>
</protein>
<reference evidence="2 3" key="1">
    <citation type="submission" date="2010-04" db="EMBL/GenBank/DDBJ databases">
        <authorList>
            <person name="Qin X."/>
            <person name="Bachman B."/>
            <person name="Battles P."/>
            <person name="Bell A."/>
            <person name="Bess C."/>
            <person name="Bickham C."/>
            <person name="Chaboub L."/>
            <person name="Chen D."/>
            <person name="Coyle M."/>
            <person name="Deiros D.R."/>
            <person name="Dinh H."/>
            <person name="Forbes L."/>
            <person name="Fowler G."/>
            <person name="Francisco L."/>
            <person name="Fu Q."/>
            <person name="Gubbala S."/>
            <person name="Hale W."/>
            <person name="Han Y."/>
            <person name="Hemphill L."/>
            <person name="Highlander S.K."/>
            <person name="Hirani K."/>
            <person name="Hogues M."/>
            <person name="Jackson L."/>
            <person name="Jakkamsetti A."/>
            <person name="Javaid M."/>
            <person name="Jiang H."/>
            <person name="Korchina V."/>
            <person name="Kovar C."/>
            <person name="Lara F."/>
            <person name="Lee S."/>
            <person name="Mata R."/>
            <person name="Mathew T."/>
            <person name="Moen C."/>
            <person name="Morales K."/>
            <person name="Munidasa M."/>
            <person name="Nazareth L."/>
            <person name="Ngo R."/>
            <person name="Nguyen L."/>
            <person name="Okwuonu G."/>
            <person name="Ongeri F."/>
            <person name="Patil S."/>
            <person name="Petrosino J."/>
            <person name="Pham C."/>
            <person name="Pham P."/>
            <person name="Pu L.-L."/>
            <person name="Puazo M."/>
            <person name="Raj R."/>
            <person name="Reid J."/>
            <person name="Rouhana J."/>
            <person name="Saada N."/>
            <person name="Shang Y."/>
            <person name="Simmons D."/>
            <person name="Thornton R."/>
            <person name="Warren J."/>
            <person name="Weissenberger G."/>
            <person name="Zhang J."/>
            <person name="Zhang L."/>
            <person name="Zhou C."/>
            <person name="Zhu D."/>
            <person name="Muzny D."/>
            <person name="Worley K."/>
            <person name="Gibbs R."/>
        </authorList>
    </citation>
    <scope>NUCLEOTIDE SEQUENCE [LARGE SCALE GENOMIC DNA]</scope>
    <source>
        <strain evidence="2 3">ATCC 49957</strain>
    </source>
</reference>
<gene>
    <name evidence="2" type="ORF">HMPREF0731_2630</name>
</gene>
<evidence type="ECO:0000313" key="2">
    <source>
        <dbReference type="EMBL" id="EFH11149.1"/>
    </source>
</evidence>
<dbReference type="AlphaFoldDB" id="D5RNG9"/>
<dbReference type="PIRSF" id="PIRSF037442">
    <property type="entry name" value="UCP037442_abhydr"/>
    <property type="match status" value="1"/>
</dbReference>
<dbReference type="InterPro" id="IPR017208">
    <property type="entry name" value="UCP037442_abhydr"/>
</dbReference>
<feature type="domain" description="Serine aminopeptidase S33" evidence="1">
    <location>
        <begin position="37"/>
        <end position="148"/>
    </location>
</feature>
<sequence>MTSGVAPRPLRLVAADGVPLGATLWPAAPGAMAGPVVVISPATSVRARYYGRFAAWLAAQGLDTLTFDYRGIGESRPARLRGFRAGWADWGELDLEAALRCALEHFPGRELALVGHSIGGLALGLAPSAGRAARLLSVGAQYAYWRDYAARERPRMLLKWHVAMPALTALFGYFPARRLGWMEDTPAGVARDWSRMGARLEDQLRDGAALKARLGGVTAPLLAISLADDPHGTPAAVERLLAYFSACPRHRLHLDPVARGLGRVGHFAFFHSRFAATLWPLARDWLAAGRLPPGATPWPAPPASQPG</sequence>
<comment type="caution">
    <text evidence="2">The sequence shown here is derived from an EMBL/GenBank/DDBJ whole genome shotgun (WGS) entry which is preliminary data.</text>
</comment>
<dbReference type="EMBL" id="ADVL01000483">
    <property type="protein sequence ID" value="EFH11149.1"/>
    <property type="molecule type" value="Genomic_DNA"/>
</dbReference>
<dbReference type="Gene3D" id="3.40.50.1820">
    <property type="entry name" value="alpha/beta hydrolase"/>
    <property type="match status" value="1"/>
</dbReference>
<dbReference type="InterPro" id="IPR029058">
    <property type="entry name" value="AB_hydrolase_fold"/>
</dbReference>
<dbReference type="Proteomes" id="UP000005324">
    <property type="component" value="Unassembled WGS sequence"/>
</dbReference>
<name>D5RNG9_9PROT</name>
<proteinExistence type="predicted"/>
<keyword evidence="2" id="KW-0378">Hydrolase</keyword>
<dbReference type="GO" id="GO:0016787">
    <property type="term" value="F:hydrolase activity"/>
    <property type="evidence" value="ECO:0007669"/>
    <property type="project" value="UniProtKB-KW"/>
</dbReference>
<dbReference type="InterPro" id="IPR022742">
    <property type="entry name" value="Hydrolase_4"/>
</dbReference>
<evidence type="ECO:0000259" key="1">
    <source>
        <dbReference type="Pfam" id="PF12146"/>
    </source>
</evidence>
<organism evidence="2 3">
    <name type="scientific">Pseudoroseomonas cervicalis ATCC 49957</name>
    <dbReference type="NCBI Taxonomy" id="525371"/>
    <lineage>
        <taxon>Bacteria</taxon>
        <taxon>Pseudomonadati</taxon>
        <taxon>Pseudomonadota</taxon>
        <taxon>Alphaproteobacteria</taxon>
        <taxon>Acetobacterales</taxon>
        <taxon>Roseomonadaceae</taxon>
        <taxon>Roseomonas</taxon>
    </lineage>
</organism>
<dbReference type="HOGENOM" id="CLU_058232_0_1_5"/>
<keyword evidence="3" id="KW-1185">Reference proteome</keyword>
<evidence type="ECO:0000313" key="3">
    <source>
        <dbReference type="Proteomes" id="UP000005324"/>
    </source>
</evidence>
<accession>D5RNG9</accession>
<dbReference type="ESTHER" id="9prot-d5rng9">
    <property type="family name" value="UCP037442"/>
</dbReference>
<dbReference type="Pfam" id="PF12146">
    <property type="entry name" value="Hydrolase_4"/>
    <property type="match status" value="1"/>
</dbReference>